<keyword evidence="1" id="KW-0472">Membrane</keyword>
<protein>
    <recommendedName>
        <fullName evidence="2">DUF4220 domain-containing protein</fullName>
    </recommendedName>
</protein>
<organism evidence="3 4">
    <name type="scientific">Sorghum bicolor</name>
    <name type="common">Sorghum</name>
    <name type="synonym">Sorghum vulgare</name>
    <dbReference type="NCBI Taxonomy" id="4558"/>
    <lineage>
        <taxon>Eukaryota</taxon>
        <taxon>Viridiplantae</taxon>
        <taxon>Streptophyta</taxon>
        <taxon>Embryophyta</taxon>
        <taxon>Tracheophyta</taxon>
        <taxon>Spermatophyta</taxon>
        <taxon>Magnoliopsida</taxon>
        <taxon>Liliopsida</taxon>
        <taxon>Poales</taxon>
        <taxon>Poaceae</taxon>
        <taxon>PACMAD clade</taxon>
        <taxon>Panicoideae</taxon>
        <taxon>Andropogonodae</taxon>
        <taxon>Andropogoneae</taxon>
        <taxon>Sorghinae</taxon>
        <taxon>Sorghum</taxon>
    </lineage>
</organism>
<name>A0A1Z5R8Z9_SORBI</name>
<dbReference type="OMA" id="FTVAYDE"/>
<dbReference type="Proteomes" id="UP000000768">
    <property type="component" value="Chromosome 7"/>
</dbReference>
<dbReference type="Pfam" id="PF04578">
    <property type="entry name" value="DUF594"/>
    <property type="match status" value="1"/>
</dbReference>
<feature type="transmembrane region" description="Helical" evidence="1">
    <location>
        <begin position="13"/>
        <end position="34"/>
    </location>
</feature>
<dbReference type="InterPro" id="IPR007658">
    <property type="entry name" value="DUF594"/>
</dbReference>
<reference evidence="4" key="2">
    <citation type="journal article" date="2018" name="Plant J.">
        <title>The Sorghum bicolor reference genome: improved assembly, gene annotations, a transcriptome atlas, and signatures of genome organization.</title>
        <authorList>
            <person name="McCormick R.F."/>
            <person name="Truong S.K."/>
            <person name="Sreedasyam A."/>
            <person name="Jenkins J."/>
            <person name="Shu S."/>
            <person name="Sims D."/>
            <person name="Kennedy M."/>
            <person name="Amirebrahimi M."/>
            <person name="Weers B.D."/>
            <person name="McKinley B."/>
            <person name="Mattison A."/>
            <person name="Morishige D.T."/>
            <person name="Grimwood J."/>
            <person name="Schmutz J."/>
            <person name="Mullet J.E."/>
        </authorList>
    </citation>
    <scope>NUCLEOTIDE SEQUENCE [LARGE SCALE GENOMIC DNA]</scope>
    <source>
        <strain evidence="4">cv. BTx623</strain>
    </source>
</reference>
<feature type="domain" description="DUF4220" evidence="2">
    <location>
        <begin position="49"/>
        <end position="342"/>
    </location>
</feature>
<dbReference type="eggNOG" id="ENOG502RRPP">
    <property type="taxonomic scope" value="Eukaryota"/>
</dbReference>
<dbReference type="PANTHER" id="PTHR31325">
    <property type="entry name" value="OS01G0798800 PROTEIN-RELATED"/>
    <property type="match status" value="1"/>
</dbReference>
<feature type="transmembrane region" description="Helical" evidence="1">
    <location>
        <begin position="46"/>
        <end position="67"/>
    </location>
</feature>
<evidence type="ECO:0000313" key="4">
    <source>
        <dbReference type="Proteomes" id="UP000000768"/>
    </source>
</evidence>
<reference evidence="3 4" key="1">
    <citation type="journal article" date="2009" name="Nature">
        <title>The Sorghum bicolor genome and the diversification of grasses.</title>
        <authorList>
            <person name="Paterson A.H."/>
            <person name="Bowers J.E."/>
            <person name="Bruggmann R."/>
            <person name="Dubchak I."/>
            <person name="Grimwood J."/>
            <person name="Gundlach H."/>
            <person name="Haberer G."/>
            <person name="Hellsten U."/>
            <person name="Mitros T."/>
            <person name="Poliakov A."/>
            <person name="Schmutz J."/>
            <person name="Spannagl M."/>
            <person name="Tang H."/>
            <person name="Wang X."/>
            <person name="Wicker T."/>
            <person name="Bharti A.K."/>
            <person name="Chapman J."/>
            <person name="Feltus F.A."/>
            <person name="Gowik U."/>
            <person name="Grigoriev I.V."/>
            <person name="Lyons E."/>
            <person name="Maher C.A."/>
            <person name="Martis M."/>
            <person name="Narechania A."/>
            <person name="Otillar R.P."/>
            <person name="Penning B.W."/>
            <person name="Salamov A.A."/>
            <person name="Wang Y."/>
            <person name="Zhang L."/>
            <person name="Carpita N.C."/>
            <person name="Freeling M."/>
            <person name="Gingle A.R."/>
            <person name="Hash C.T."/>
            <person name="Keller B."/>
            <person name="Klein P."/>
            <person name="Kresovich S."/>
            <person name="McCann M.C."/>
            <person name="Ming R."/>
            <person name="Peterson D.G."/>
            <person name="Mehboob-ur-Rahman"/>
            <person name="Ware D."/>
            <person name="Westhoff P."/>
            <person name="Mayer K.F."/>
            <person name="Messing J."/>
            <person name="Rokhsar D.S."/>
        </authorList>
    </citation>
    <scope>NUCLEOTIDE SEQUENCE [LARGE SCALE GENOMIC DNA]</scope>
    <source>
        <strain evidence="4">cv. BTx623</strain>
    </source>
</reference>
<gene>
    <name evidence="3" type="ORF">SORBI_3007G038366</name>
</gene>
<evidence type="ECO:0000256" key="1">
    <source>
        <dbReference type="SAM" id="Phobius"/>
    </source>
</evidence>
<dbReference type="EMBL" id="CM000766">
    <property type="protein sequence ID" value="OQU79866.1"/>
    <property type="molecule type" value="Genomic_DNA"/>
</dbReference>
<accession>A0A1Z5R8Z9</accession>
<dbReference type="InterPro" id="IPR025315">
    <property type="entry name" value="DUF4220"/>
</dbReference>
<keyword evidence="1" id="KW-1133">Transmembrane helix</keyword>
<dbReference type="STRING" id="4558.A0A1Z5R8Z9"/>
<dbReference type="Gramene" id="OQU79866">
    <property type="protein sequence ID" value="OQU79866"/>
    <property type="gene ID" value="SORBI_3007G038366"/>
</dbReference>
<evidence type="ECO:0000313" key="3">
    <source>
        <dbReference type="EMBL" id="OQU79866.1"/>
    </source>
</evidence>
<feature type="transmembrane region" description="Helical" evidence="1">
    <location>
        <begin position="125"/>
        <end position="146"/>
    </location>
</feature>
<dbReference type="InParanoid" id="A0A1Z5R8Z9"/>
<keyword evidence="1" id="KW-0812">Transmembrane</keyword>
<keyword evidence="4" id="KW-1185">Reference proteome</keyword>
<sequence>MGLSSAVQWWEEWQLRILALGSLGVQFYLALFASCRKKQIWPLHRLLIWLAYLGGDALAIYALATLFNRQRKSQHEPVNCSSRDVKNESRDLEVLWAPVLLMHLGGQFSIYAYNIEDNELWRRHILTALSQRLLAAAILLFIIGIFKCFNKPSALKRASFNSVVTTFRPAPRTKTAKREVELEEYIQEARRFVQGINKNPPAMDSDSQSSHLEQLSMPDKLFVDYAYVFEDRLTTLKSFWLIGKEATYEAICMGLSETFNLVYTKDIQGNDKNRITPRCGNTLSGLIVLLNLLLPIVPIGLFHSSHKKAYRGSDIKVTFILLYITYFLELVSFFTLMASYREWSHGIAQHSLIGLLARNRRHARLMGIAEFFQCKGLLDTYFGWSCQSSKDITMLVYEHVKAGWMSDITDIESYWRFCDSRGQWSLERNGGEEILLWSIEKPFDESIILWHVATEFFFHMKGTSPDFECARMCRQVSNYMMHLLFSNPEMLLPGSRRNLFTVAYDELEVILQGDDLSLLDERGVTLRIVNKAELPEGFIRDSWVLAQELMRLGDEINKMWEVIKDVWIEMLCFSAGRCRGYLHAKSLGSGGEYLSYVSLLMSHAGLETYAERQQRVQLRLPKEERVKIAKQRIQEGANNQATVGSLTPQGIAPVGDEYV</sequence>
<feature type="transmembrane region" description="Helical" evidence="1">
    <location>
        <begin position="283"/>
        <end position="305"/>
    </location>
</feature>
<proteinExistence type="predicted"/>
<feature type="transmembrane region" description="Helical" evidence="1">
    <location>
        <begin position="317"/>
        <end position="340"/>
    </location>
</feature>
<dbReference type="Pfam" id="PF13968">
    <property type="entry name" value="DUF4220"/>
    <property type="match status" value="1"/>
</dbReference>
<dbReference type="AlphaFoldDB" id="A0A1Z5R8Z9"/>
<evidence type="ECO:0000259" key="2">
    <source>
        <dbReference type="Pfam" id="PF13968"/>
    </source>
</evidence>
<dbReference type="FunCoup" id="A0A1Z5R8Z9">
    <property type="interactions" value="13"/>
</dbReference>